<keyword evidence="10" id="KW-0498">Mitosis</keyword>
<dbReference type="Proteomes" id="UP000298138">
    <property type="component" value="Unassembled WGS sequence"/>
</dbReference>
<evidence type="ECO:0000256" key="12">
    <source>
        <dbReference type="ARBA" id="ARBA00022838"/>
    </source>
</evidence>
<dbReference type="STRING" id="341454.A0A4S2N3Q2"/>
<dbReference type="GO" id="GO:0042729">
    <property type="term" value="C:DASH complex"/>
    <property type="evidence" value="ECO:0007669"/>
    <property type="project" value="InterPro"/>
</dbReference>
<keyword evidence="13" id="KW-0206">Cytoskeleton</keyword>
<dbReference type="GO" id="GO:0044732">
    <property type="term" value="C:mitotic spindle pole body"/>
    <property type="evidence" value="ECO:0007669"/>
    <property type="project" value="TreeGrafter"/>
</dbReference>
<protein>
    <recommendedName>
        <fullName evidence="5">DASH complex subunit ASK1</fullName>
    </recommendedName>
</protein>
<evidence type="ECO:0000256" key="6">
    <source>
        <dbReference type="ARBA" id="ARBA00022454"/>
    </source>
</evidence>
<evidence type="ECO:0000256" key="11">
    <source>
        <dbReference type="ARBA" id="ARBA00022829"/>
    </source>
</evidence>
<dbReference type="InterPro" id="IPR013964">
    <property type="entry name" value="DASH_Ask1"/>
</dbReference>
<evidence type="ECO:0000256" key="13">
    <source>
        <dbReference type="ARBA" id="ARBA00023212"/>
    </source>
</evidence>
<dbReference type="PANTHER" id="PTHR28200:SF1">
    <property type="entry name" value="DASH COMPLEX SUBUNIT ASK1"/>
    <property type="match status" value="1"/>
</dbReference>
<evidence type="ECO:0000256" key="9">
    <source>
        <dbReference type="ARBA" id="ARBA00022701"/>
    </source>
</evidence>
<comment type="subcellular location">
    <subcellularLocation>
        <location evidence="3">Chromosome</location>
        <location evidence="3">Centromere</location>
        <location evidence="3">Kinetochore</location>
    </subcellularLocation>
    <subcellularLocation>
        <location evidence="2">Cytoplasm</location>
        <location evidence="2">Cytoskeleton</location>
        <location evidence="2">Spindle</location>
    </subcellularLocation>
    <subcellularLocation>
        <location evidence="1">Nucleus</location>
    </subcellularLocation>
</comment>
<evidence type="ECO:0000256" key="4">
    <source>
        <dbReference type="ARBA" id="ARBA00010731"/>
    </source>
</evidence>
<evidence type="ECO:0000256" key="15">
    <source>
        <dbReference type="ARBA" id="ARBA00023306"/>
    </source>
</evidence>
<accession>A0A4S2N3Q2</accession>
<comment type="similarity">
    <text evidence="4">Belongs to the DASH complex ASK1 family.</text>
</comment>
<evidence type="ECO:0000256" key="3">
    <source>
        <dbReference type="ARBA" id="ARBA00004629"/>
    </source>
</evidence>
<feature type="compositionally biased region" description="Acidic residues" evidence="17">
    <location>
        <begin position="225"/>
        <end position="244"/>
    </location>
</feature>
<feature type="region of interest" description="Disordered" evidence="17">
    <location>
        <begin position="486"/>
        <end position="508"/>
    </location>
</feature>
<keyword evidence="14" id="KW-0539">Nucleus</keyword>
<evidence type="ECO:0000256" key="16">
    <source>
        <dbReference type="ARBA" id="ARBA00023328"/>
    </source>
</evidence>
<dbReference type="GO" id="GO:0008608">
    <property type="term" value="P:attachment of spindle microtubules to kinetochore"/>
    <property type="evidence" value="ECO:0007669"/>
    <property type="project" value="InterPro"/>
</dbReference>
<feature type="compositionally biased region" description="Polar residues" evidence="17">
    <location>
        <begin position="289"/>
        <end position="299"/>
    </location>
</feature>
<feature type="compositionally biased region" description="Low complexity" evidence="17">
    <location>
        <begin position="85"/>
        <end position="96"/>
    </location>
</feature>
<evidence type="ECO:0000256" key="5">
    <source>
        <dbReference type="ARBA" id="ARBA00014520"/>
    </source>
</evidence>
<name>A0A4S2N3Q2_9PEZI</name>
<evidence type="ECO:0000313" key="19">
    <source>
        <dbReference type="Proteomes" id="UP000298138"/>
    </source>
</evidence>
<keyword evidence="12" id="KW-0995">Kinetochore</keyword>
<evidence type="ECO:0000256" key="10">
    <source>
        <dbReference type="ARBA" id="ARBA00022776"/>
    </source>
</evidence>
<feature type="region of interest" description="Disordered" evidence="17">
    <location>
        <begin position="152"/>
        <end position="308"/>
    </location>
</feature>
<feature type="compositionally biased region" description="Low complexity" evidence="17">
    <location>
        <begin position="208"/>
        <end position="224"/>
    </location>
</feature>
<dbReference type="AlphaFoldDB" id="A0A4S2N3Q2"/>
<organism evidence="18 19">
    <name type="scientific">Ascodesmis nigricans</name>
    <dbReference type="NCBI Taxonomy" id="341454"/>
    <lineage>
        <taxon>Eukaryota</taxon>
        <taxon>Fungi</taxon>
        <taxon>Dikarya</taxon>
        <taxon>Ascomycota</taxon>
        <taxon>Pezizomycotina</taxon>
        <taxon>Pezizomycetes</taxon>
        <taxon>Pezizales</taxon>
        <taxon>Ascodesmidaceae</taxon>
        <taxon>Ascodesmis</taxon>
    </lineage>
</organism>
<keyword evidence="15" id="KW-0131">Cell cycle</keyword>
<feature type="compositionally biased region" description="Polar residues" evidence="17">
    <location>
        <begin position="157"/>
        <end position="172"/>
    </location>
</feature>
<evidence type="ECO:0000256" key="7">
    <source>
        <dbReference type="ARBA" id="ARBA00022490"/>
    </source>
</evidence>
<keyword evidence="7" id="KW-0963">Cytoplasm</keyword>
<keyword evidence="6" id="KW-0158">Chromosome</keyword>
<keyword evidence="8" id="KW-0132">Cell division</keyword>
<reference evidence="18 19" key="1">
    <citation type="submission" date="2019-04" db="EMBL/GenBank/DDBJ databases">
        <title>Comparative genomics and transcriptomics to analyze fruiting body development in filamentous ascomycetes.</title>
        <authorList>
            <consortium name="DOE Joint Genome Institute"/>
            <person name="Lutkenhaus R."/>
            <person name="Traeger S."/>
            <person name="Breuer J."/>
            <person name="Kuo A."/>
            <person name="Lipzen A."/>
            <person name="Pangilinan J."/>
            <person name="Dilworth D."/>
            <person name="Sandor L."/>
            <person name="Poggeler S."/>
            <person name="Barry K."/>
            <person name="Grigoriev I.V."/>
            <person name="Nowrousian M."/>
        </authorList>
    </citation>
    <scope>NUCLEOTIDE SEQUENCE [LARGE SCALE GENOMIC DNA]</scope>
    <source>
        <strain evidence="18 19">CBS 389.68</strain>
    </source>
</reference>
<evidence type="ECO:0000256" key="1">
    <source>
        <dbReference type="ARBA" id="ARBA00004123"/>
    </source>
</evidence>
<dbReference type="InParanoid" id="A0A4S2N3Q2"/>
<evidence type="ECO:0000256" key="14">
    <source>
        <dbReference type="ARBA" id="ARBA00023242"/>
    </source>
</evidence>
<keyword evidence="16" id="KW-0137">Centromere</keyword>
<keyword evidence="19" id="KW-1185">Reference proteome</keyword>
<evidence type="ECO:0000256" key="2">
    <source>
        <dbReference type="ARBA" id="ARBA00004186"/>
    </source>
</evidence>
<feature type="region of interest" description="Disordered" evidence="17">
    <location>
        <begin position="384"/>
        <end position="404"/>
    </location>
</feature>
<dbReference type="OrthoDB" id="5573898at2759"/>
<dbReference type="GO" id="GO:0051301">
    <property type="term" value="P:cell division"/>
    <property type="evidence" value="ECO:0007669"/>
    <property type="project" value="UniProtKB-KW"/>
</dbReference>
<proteinExistence type="inferred from homology"/>
<feature type="region of interest" description="Disordered" evidence="17">
    <location>
        <begin position="79"/>
        <end position="140"/>
    </location>
</feature>
<evidence type="ECO:0000313" key="18">
    <source>
        <dbReference type="EMBL" id="TGZ83830.1"/>
    </source>
</evidence>
<feature type="compositionally biased region" description="Basic residues" evidence="17">
    <location>
        <begin position="264"/>
        <end position="273"/>
    </location>
</feature>
<gene>
    <name evidence="18" type="ORF">EX30DRAFT_338432</name>
</gene>
<feature type="compositionally biased region" description="Low complexity" evidence="17">
    <location>
        <begin position="486"/>
        <end position="497"/>
    </location>
</feature>
<feature type="compositionally biased region" description="Polar residues" evidence="17">
    <location>
        <begin position="351"/>
        <end position="360"/>
    </location>
</feature>
<feature type="region of interest" description="Disordered" evidence="17">
    <location>
        <begin position="339"/>
        <end position="363"/>
    </location>
</feature>
<keyword evidence="11" id="KW-0159">Chromosome partition</keyword>
<evidence type="ECO:0000256" key="8">
    <source>
        <dbReference type="ARBA" id="ARBA00022618"/>
    </source>
</evidence>
<sequence>MALRPQHDLASELEKLDQQITLTLQEIDRNFARTHRIVTTSILPIVERYAKESEAVWEGSKFWKSFFEASANVALSHQVEEPSYTEAETTEQQTTQYEDEETVDSRHHRGHPEDDTTHIPSSPAQYPQDHHHQQAHGGDDELLDDSLLESLHLGHTGPQSTPRGASRASASAQKPKWANIDSPFSVVEREFTSRPQRPSAVNFRDESTSSSSLHPPPSSHVLPPDDYDVDMDIDDDDDDDDDNDPALGDDATRALPPAPQTPRSVHRPGRRRNRYDSDSDDASPPMPDITTNLGKTPQTGRKGPVLHKVLDTKWRLQATPLGKPAPSRYAAVDKTRTPARGRLDFGAPNTGAYNRTLSSSPPMPEMGTMVFTPKAQRAAASASFAANRSGRNTGKGADNATLGWDSDDSDELILPPGFSPPKTMQFSIAPSKLIATPARQASQMIVRDIMQTAGASYDDESTTQLEAEESMRRRAMRVERRIVGEESVVSEEFSSPVRGRDMMDDDPF</sequence>
<dbReference type="GO" id="GO:0072686">
    <property type="term" value="C:mitotic spindle"/>
    <property type="evidence" value="ECO:0007669"/>
    <property type="project" value="InterPro"/>
</dbReference>
<dbReference type="EMBL" id="ML220113">
    <property type="protein sequence ID" value="TGZ83830.1"/>
    <property type="molecule type" value="Genomic_DNA"/>
</dbReference>
<dbReference type="Pfam" id="PF08655">
    <property type="entry name" value="DASH_Ask1"/>
    <property type="match status" value="1"/>
</dbReference>
<dbReference type="GO" id="GO:0005874">
    <property type="term" value="C:microtubule"/>
    <property type="evidence" value="ECO:0007669"/>
    <property type="project" value="UniProtKB-KW"/>
</dbReference>
<dbReference type="PANTHER" id="PTHR28200">
    <property type="entry name" value="DASH COMPLEX SUBUNIT ASK1"/>
    <property type="match status" value="1"/>
</dbReference>
<evidence type="ECO:0000256" key="17">
    <source>
        <dbReference type="SAM" id="MobiDB-lite"/>
    </source>
</evidence>
<keyword evidence="9" id="KW-0493">Microtubule</keyword>